<evidence type="ECO:0000313" key="2">
    <source>
        <dbReference type="Proteomes" id="UP000279833"/>
    </source>
</evidence>
<keyword evidence="2" id="KW-1185">Reference proteome</keyword>
<dbReference type="Gene3D" id="3.30.420.10">
    <property type="entry name" value="Ribonuclease H-like superfamily/Ribonuclease H"/>
    <property type="match status" value="1"/>
</dbReference>
<dbReference type="GO" id="GO:0003676">
    <property type="term" value="F:nucleic acid binding"/>
    <property type="evidence" value="ECO:0007669"/>
    <property type="project" value="InterPro"/>
</dbReference>
<dbReference type="InterPro" id="IPR036397">
    <property type="entry name" value="RNaseH_sf"/>
</dbReference>
<organism evidence="3">
    <name type="scientific">Schistosoma curassoni</name>
    <dbReference type="NCBI Taxonomy" id="6186"/>
    <lineage>
        <taxon>Eukaryota</taxon>
        <taxon>Metazoa</taxon>
        <taxon>Spiralia</taxon>
        <taxon>Lophotrochozoa</taxon>
        <taxon>Platyhelminthes</taxon>
        <taxon>Trematoda</taxon>
        <taxon>Digenea</taxon>
        <taxon>Strigeidida</taxon>
        <taxon>Schistosomatoidea</taxon>
        <taxon>Schistosomatidae</taxon>
        <taxon>Schistosoma</taxon>
    </lineage>
</organism>
<protein>
    <submittedName>
        <fullName evidence="1 3">Uncharacterized protein</fullName>
    </submittedName>
</protein>
<reference evidence="3" key="1">
    <citation type="submission" date="2016-06" db="UniProtKB">
        <authorList>
            <consortium name="WormBaseParasite"/>
        </authorList>
    </citation>
    <scope>IDENTIFICATION</scope>
</reference>
<dbReference type="WBParaSite" id="SCUD_0002268901-mRNA-1">
    <property type="protein sequence ID" value="SCUD_0002268901-mRNA-1"/>
    <property type="gene ID" value="SCUD_0002268901"/>
</dbReference>
<sequence>MECDENLKSFLLLVDGPYGIRLTLHPETTTKSIDITNYPYFYQFIDIRKSFAKFYKLATIPNTINEMIEYLSLHLREYVVYSKRL</sequence>
<dbReference type="EMBL" id="UZAK01050330">
    <property type="protein sequence ID" value="VDP79820.1"/>
    <property type="molecule type" value="Genomic_DNA"/>
</dbReference>
<dbReference type="AlphaFoldDB" id="A0A183L5R9"/>
<gene>
    <name evidence="1" type="ORF">SCUD_LOCUS22686</name>
</gene>
<dbReference type="Proteomes" id="UP000279833">
    <property type="component" value="Unassembled WGS sequence"/>
</dbReference>
<evidence type="ECO:0000313" key="3">
    <source>
        <dbReference type="WBParaSite" id="SCUD_0002268901-mRNA-1"/>
    </source>
</evidence>
<accession>A0A183L5R9</accession>
<proteinExistence type="predicted"/>
<reference evidence="1 2" key="2">
    <citation type="submission" date="2018-11" db="EMBL/GenBank/DDBJ databases">
        <authorList>
            <consortium name="Pathogen Informatics"/>
        </authorList>
    </citation>
    <scope>NUCLEOTIDE SEQUENCE [LARGE SCALE GENOMIC DNA]</scope>
    <source>
        <strain evidence="1">Dakar</strain>
        <strain evidence="2">Dakar, Senegal</strain>
    </source>
</reference>
<evidence type="ECO:0000313" key="1">
    <source>
        <dbReference type="EMBL" id="VDP79820.1"/>
    </source>
</evidence>
<name>A0A183L5R9_9TREM</name>